<keyword evidence="3" id="KW-1185">Reference proteome</keyword>
<proteinExistence type="predicted"/>
<dbReference type="KEGG" id="nhe:NECHADRAFT_85958"/>
<dbReference type="EMBL" id="GG698906">
    <property type="protein sequence ID" value="EEU42080.1"/>
    <property type="molecule type" value="Genomic_DNA"/>
</dbReference>
<feature type="region of interest" description="Disordered" evidence="1">
    <location>
        <begin position="71"/>
        <end position="103"/>
    </location>
</feature>
<name>C7Z1Y4_FUSV7</name>
<feature type="compositionally biased region" description="Basic and acidic residues" evidence="1">
    <location>
        <begin position="1"/>
        <end position="11"/>
    </location>
</feature>
<feature type="compositionally biased region" description="Basic and acidic residues" evidence="1">
    <location>
        <begin position="160"/>
        <end position="185"/>
    </location>
</feature>
<dbReference type="VEuPathDB" id="FungiDB:NECHADRAFT_85958"/>
<reference evidence="2 3" key="1">
    <citation type="journal article" date="2009" name="PLoS Genet.">
        <title>The genome of Nectria haematococca: contribution of supernumerary chromosomes to gene expansion.</title>
        <authorList>
            <person name="Coleman J.J."/>
            <person name="Rounsley S.D."/>
            <person name="Rodriguez-Carres M."/>
            <person name="Kuo A."/>
            <person name="Wasmann C.C."/>
            <person name="Grimwood J."/>
            <person name="Schmutz J."/>
            <person name="Taga M."/>
            <person name="White G.J."/>
            <person name="Zhou S."/>
            <person name="Schwartz D.C."/>
            <person name="Freitag M."/>
            <person name="Ma L.J."/>
            <person name="Danchin E.G."/>
            <person name="Henrissat B."/>
            <person name="Coutinho P.M."/>
            <person name="Nelson D.R."/>
            <person name="Straney D."/>
            <person name="Napoli C.A."/>
            <person name="Barker B.M."/>
            <person name="Gribskov M."/>
            <person name="Rep M."/>
            <person name="Kroken S."/>
            <person name="Molnar I."/>
            <person name="Rensing C."/>
            <person name="Kennell J.C."/>
            <person name="Zamora J."/>
            <person name="Farman M.L."/>
            <person name="Selker E.U."/>
            <person name="Salamov A."/>
            <person name="Shapiro H."/>
            <person name="Pangilinan J."/>
            <person name="Lindquist E."/>
            <person name="Lamers C."/>
            <person name="Grigoriev I.V."/>
            <person name="Geiser D.M."/>
            <person name="Covert S.F."/>
            <person name="Temporini E."/>
            <person name="Vanetten H.D."/>
        </authorList>
    </citation>
    <scope>NUCLEOTIDE SEQUENCE [LARGE SCALE GENOMIC DNA]</scope>
    <source>
        <strain evidence="3">ATCC MYA-4622 / CBS 123669 / FGSC 9596 / NRRL 45880 / 77-13-4</strain>
    </source>
</reference>
<feature type="region of interest" description="Disordered" evidence="1">
    <location>
        <begin position="1"/>
        <end position="24"/>
    </location>
</feature>
<protein>
    <submittedName>
        <fullName evidence="2">Uncharacterized protein</fullName>
    </submittedName>
</protein>
<dbReference type="AlphaFoldDB" id="C7Z1Y4"/>
<gene>
    <name evidence="2" type="ORF">NECHADRAFT_85958</name>
</gene>
<sequence length="185" mass="21169">MTELVYHDGHYHPAPAQSEQRHGTRSGGLWQKTYEFWDHILYGVGSVYYKIRGRMKMAAIRPFANFRERPRCRRDEDRQRVDDPGDGKQENHPKYPPGLGRHDMAGSIDVQCRAAHAICALFQTATSRGSPRQSQPADGSERLYKWTCLRTVQCVAQQRMTDKKAAPEDEPEVKHELGLGGREHP</sequence>
<feature type="region of interest" description="Disordered" evidence="1">
    <location>
        <begin position="159"/>
        <end position="185"/>
    </location>
</feature>
<dbReference type="HOGENOM" id="CLU_1461695_0_0_1"/>
<evidence type="ECO:0000256" key="1">
    <source>
        <dbReference type="SAM" id="MobiDB-lite"/>
    </source>
</evidence>
<accession>C7Z1Y4</accession>
<dbReference type="InParanoid" id="C7Z1Y4"/>
<organism evidence="2 3">
    <name type="scientific">Fusarium vanettenii (strain ATCC MYA-4622 / CBS 123669 / FGSC 9596 / NRRL 45880 / 77-13-4)</name>
    <name type="common">Fusarium solani subsp. pisi</name>
    <dbReference type="NCBI Taxonomy" id="660122"/>
    <lineage>
        <taxon>Eukaryota</taxon>
        <taxon>Fungi</taxon>
        <taxon>Dikarya</taxon>
        <taxon>Ascomycota</taxon>
        <taxon>Pezizomycotina</taxon>
        <taxon>Sordariomycetes</taxon>
        <taxon>Hypocreomycetidae</taxon>
        <taxon>Hypocreales</taxon>
        <taxon>Nectriaceae</taxon>
        <taxon>Fusarium</taxon>
        <taxon>Fusarium solani species complex</taxon>
        <taxon>Fusarium vanettenii</taxon>
    </lineage>
</organism>
<dbReference type="GeneID" id="9671578"/>
<dbReference type="RefSeq" id="XP_003047793.1">
    <property type="nucleotide sequence ID" value="XM_003047747.1"/>
</dbReference>
<dbReference type="OrthoDB" id="4964892at2759"/>
<feature type="compositionally biased region" description="Basic and acidic residues" evidence="1">
    <location>
        <begin position="71"/>
        <end position="93"/>
    </location>
</feature>
<dbReference type="Proteomes" id="UP000005206">
    <property type="component" value="Chromosome 10"/>
</dbReference>
<evidence type="ECO:0000313" key="3">
    <source>
        <dbReference type="Proteomes" id="UP000005206"/>
    </source>
</evidence>
<evidence type="ECO:0000313" key="2">
    <source>
        <dbReference type="EMBL" id="EEU42080.1"/>
    </source>
</evidence>